<evidence type="ECO:0000313" key="2">
    <source>
        <dbReference type="Proteomes" id="UP000584867"/>
    </source>
</evidence>
<dbReference type="InterPro" id="IPR017801">
    <property type="entry name" value="DUF3738"/>
</dbReference>
<name>A0A7W7ZS33_9BACT</name>
<dbReference type="NCBIfam" id="TIGR03435">
    <property type="entry name" value="Soli_TIGR03435"/>
    <property type="match status" value="1"/>
</dbReference>
<sequence length="155" mass="17532">MGKASTRMTLNDEERKMLQTLLVERFGLRFHREITTGPIFVLVRGTKTLQMKEAKEDDLRTRGFHVSMSGGYEEFGTHISIASLVQEVSSTLERPVVDQTGLKRFYNFTVEMPPSDHDEALATTNLMQQLGLKLKTAKGQVETIRIENASKPTMN</sequence>
<dbReference type="AlphaFoldDB" id="A0A7W7ZS33"/>
<dbReference type="EMBL" id="JACHIO010000014">
    <property type="protein sequence ID" value="MBB5065130.1"/>
    <property type="molecule type" value="Genomic_DNA"/>
</dbReference>
<protein>
    <submittedName>
        <fullName evidence="1">Uncharacterized protein (TIGR03435 family)</fullName>
    </submittedName>
</protein>
<accession>A0A7W7ZS33</accession>
<proteinExistence type="predicted"/>
<evidence type="ECO:0000313" key="1">
    <source>
        <dbReference type="EMBL" id="MBB5065130.1"/>
    </source>
</evidence>
<dbReference type="Pfam" id="PF12543">
    <property type="entry name" value="DUF3738"/>
    <property type="match status" value="1"/>
</dbReference>
<dbReference type="Proteomes" id="UP000584867">
    <property type="component" value="Unassembled WGS sequence"/>
</dbReference>
<gene>
    <name evidence="1" type="ORF">HDF15_003493</name>
</gene>
<organism evidence="1 2">
    <name type="scientific">Granulicella mallensis</name>
    <dbReference type="NCBI Taxonomy" id="940614"/>
    <lineage>
        <taxon>Bacteria</taxon>
        <taxon>Pseudomonadati</taxon>
        <taxon>Acidobacteriota</taxon>
        <taxon>Terriglobia</taxon>
        <taxon>Terriglobales</taxon>
        <taxon>Acidobacteriaceae</taxon>
        <taxon>Granulicella</taxon>
    </lineage>
</organism>
<reference evidence="1 2" key="1">
    <citation type="submission" date="2020-08" db="EMBL/GenBank/DDBJ databases">
        <title>Genomic Encyclopedia of Type Strains, Phase IV (KMG-V): Genome sequencing to study the core and pangenomes of soil and plant-associated prokaryotes.</title>
        <authorList>
            <person name="Whitman W."/>
        </authorList>
    </citation>
    <scope>NUCLEOTIDE SEQUENCE [LARGE SCALE GENOMIC DNA]</scope>
    <source>
        <strain evidence="1 2">X5P3</strain>
    </source>
</reference>
<comment type="caution">
    <text evidence="1">The sequence shown here is derived from an EMBL/GenBank/DDBJ whole genome shotgun (WGS) entry which is preliminary data.</text>
</comment>